<dbReference type="InterPro" id="IPR052194">
    <property type="entry name" value="MESH1"/>
</dbReference>
<dbReference type="EMBL" id="JAGQLH010000031">
    <property type="protein sequence ID" value="MCA9385624.1"/>
    <property type="molecule type" value="Genomic_DNA"/>
</dbReference>
<dbReference type="PANTHER" id="PTHR46246">
    <property type="entry name" value="GUANOSINE-3',5'-BIS(DIPHOSPHATE) 3'-PYROPHOSPHOHYDROLASE MESH1"/>
    <property type="match status" value="1"/>
</dbReference>
<sequence>MKDYSDSKDVEKAITFLVNQISQSGNNPKPVILHSIRVSLYLWDKEYPLQIVLSGMLHDLIEDSDTLVEDIKEIFGNEVSEIVEANSFNEEIQSRVGRYKSVFESCVSYGKDALIVKAADLLDNAPYYALENNLSFGRNKIAYFLEVSRPAIGKEQVYTDLEGALADLSDAL</sequence>
<dbReference type="GO" id="GO:0008893">
    <property type="term" value="F:guanosine-3',5'-bis(diphosphate) 3'-diphosphatase activity"/>
    <property type="evidence" value="ECO:0007669"/>
    <property type="project" value="TreeGrafter"/>
</dbReference>
<name>A0A955L7W5_9BACT</name>
<organism evidence="1 2">
    <name type="scientific">Candidatus Dojkabacteria bacterium</name>
    <dbReference type="NCBI Taxonomy" id="2099670"/>
    <lineage>
        <taxon>Bacteria</taxon>
        <taxon>Candidatus Dojkabacteria</taxon>
    </lineage>
</organism>
<dbReference type="AlphaFoldDB" id="A0A955L7W5"/>
<gene>
    <name evidence="1" type="ORF">KC717_03170</name>
</gene>
<protein>
    <submittedName>
        <fullName evidence="1">HD domain-containing protein</fullName>
    </submittedName>
</protein>
<reference evidence="1" key="2">
    <citation type="journal article" date="2021" name="Microbiome">
        <title>Successional dynamics and alternative stable states in a saline activated sludge microbial community over 9 years.</title>
        <authorList>
            <person name="Wang Y."/>
            <person name="Ye J."/>
            <person name="Ju F."/>
            <person name="Liu L."/>
            <person name="Boyd J.A."/>
            <person name="Deng Y."/>
            <person name="Parks D.H."/>
            <person name="Jiang X."/>
            <person name="Yin X."/>
            <person name="Woodcroft B.J."/>
            <person name="Tyson G.W."/>
            <person name="Hugenholtz P."/>
            <person name="Polz M.F."/>
            <person name="Zhang T."/>
        </authorList>
    </citation>
    <scope>NUCLEOTIDE SEQUENCE</scope>
    <source>
        <strain evidence="1">HKST-UBA11</strain>
    </source>
</reference>
<reference evidence="1" key="1">
    <citation type="submission" date="2020-04" db="EMBL/GenBank/DDBJ databases">
        <authorList>
            <person name="Zhang T."/>
        </authorList>
    </citation>
    <scope>NUCLEOTIDE SEQUENCE</scope>
    <source>
        <strain evidence="1">HKST-UBA11</strain>
    </source>
</reference>
<proteinExistence type="predicted"/>
<dbReference type="Gene3D" id="1.10.3210.10">
    <property type="entry name" value="Hypothetical protein af1432"/>
    <property type="match status" value="1"/>
</dbReference>
<dbReference type="Pfam" id="PF13328">
    <property type="entry name" value="HD_4"/>
    <property type="match status" value="1"/>
</dbReference>
<dbReference type="Proteomes" id="UP000754563">
    <property type="component" value="Unassembled WGS sequence"/>
</dbReference>
<dbReference type="PANTHER" id="PTHR46246:SF1">
    <property type="entry name" value="GUANOSINE-3',5'-BIS(DIPHOSPHATE) 3'-PYROPHOSPHOHYDROLASE MESH1"/>
    <property type="match status" value="1"/>
</dbReference>
<dbReference type="SUPFAM" id="SSF109604">
    <property type="entry name" value="HD-domain/PDEase-like"/>
    <property type="match status" value="1"/>
</dbReference>
<comment type="caution">
    <text evidence="1">The sequence shown here is derived from an EMBL/GenBank/DDBJ whole genome shotgun (WGS) entry which is preliminary data.</text>
</comment>
<evidence type="ECO:0000313" key="1">
    <source>
        <dbReference type="EMBL" id="MCA9385624.1"/>
    </source>
</evidence>
<accession>A0A955L7W5</accession>
<evidence type="ECO:0000313" key="2">
    <source>
        <dbReference type="Proteomes" id="UP000754563"/>
    </source>
</evidence>